<dbReference type="NCBIfam" id="TIGR02937">
    <property type="entry name" value="sigma70-ECF"/>
    <property type="match status" value="1"/>
</dbReference>
<dbReference type="InterPro" id="IPR014284">
    <property type="entry name" value="RNA_pol_sigma-70_dom"/>
</dbReference>
<feature type="domain" description="RNA polymerase sigma factor 70 region 4 type 2" evidence="1">
    <location>
        <begin position="25"/>
        <end position="76"/>
    </location>
</feature>
<accession>A0A090VF34</accession>
<proteinExistence type="predicted"/>
<dbReference type="Pfam" id="PF08281">
    <property type="entry name" value="Sigma70_r4_2"/>
    <property type="match status" value="1"/>
</dbReference>
<evidence type="ECO:0000259" key="1">
    <source>
        <dbReference type="Pfam" id="PF08281"/>
    </source>
</evidence>
<evidence type="ECO:0000313" key="3">
    <source>
        <dbReference type="Proteomes" id="UP000029644"/>
    </source>
</evidence>
<reference evidence="2 3" key="1">
    <citation type="journal article" date="2014" name="Genome Announc.">
        <title>Draft Genome Sequences of Marine Flavobacterium Algibacter lectus Strains SS8 and NR4.</title>
        <authorList>
            <person name="Takatani N."/>
            <person name="Nakanishi M."/>
            <person name="Meirelles P."/>
            <person name="Mino S."/>
            <person name="Suda W."/>
            <person name="Oshima K."/>
            <person name="Hattori M."/>
            <person name="Ohkuma M."/>
            <person name="Hosokawa M."/>
            <person name="Miyashita K."/>
            <person name="Thompson F.L."/>
            <person name="Niwa A."/>
            <person name="Sawabe T."/>
            <person name="Sawabe T."/>
        </authorList>
    </citation>
    <scope>NUCLEOTIDE SEQUENCE [LARGE SCALE GENOMIC DNA]</scope>
    <source>
        <strain evidence="2 3">JCM 19300</strain>
    </source>
</reference>
<name>A0A090VF34_9FLAO</name>
<dbReference type="InterPro" id="IPR036388">
    <property type="entry name" value="WH-like_DNA-bd_sf"/>
</dbReference>
<comment type="caution">
    <text evidence="2">The sequence shown here is derived from an EMBL/GenBank/DDBJ whole genome shotgun (WGS) entry which is preliminary data.</text>
</comment>
<evidence type="ECO:0000313" key="2">
    <source>
        <dbReference type="EMBL" id="GAL63371.1"/>
    </source>
</evidence>
<dbReference type="OrthoDB" id="9150024at2"/>
<dbReference type="Gene3D" id="1.10.10.10">
    <property type="entry name" value="Winged helix-like DNA-binding domain superfamily/Winged helix DNA-binding domain"/>
    <property type="match status" value="1"/>
</dbReference>
<dbReference type="SUPFAM" id="SSF88659">
    <property type="entry name" value="Sigma3 and sigma4 domains of RNA polymerase sigma factors"/>
    <property type="match status" value="1"/>
</dbReference>
<protein>
    <recommendedName>
        <fullName evidence="1">RNA polymerase sigma factor 70 region 4 type 2 domain-containing protein</fullName>
    </recommendedName>
</protein>
<dbReference type="Proteomes" id="UP000029644">
    <property type="component" value="Unassembled WGS sequence"/>
</dbReference>
<dbReference type="GO" id="GO:0003677">
    <property type="term" value="F:DNA binding"/>
    <property type="evidence" value="ECO:0007669"/>
    <property type="project" value="InterPro"/>
</dbReference>
<dbReference type="AlphaFoldDB" id="A0A090VF34"/>
<gene>
    <name evidence="2" type="ORF">JCM19300_1717</name>
</gene>
<dbReference type="GO" id="GO:0016987">
    <property type="term" value="F:sigma factor activity"/>
    <property type="evidence" value="ECO:0007669"/>
    <property type="project" value="InterPro"/>
</dbReference>
<dbReference type="GO" id="GO:0006352">
    <property type="term" value="P:DNA-templated transcription initiation"/>
    <property type="evidence" value="ECO:0007669"/>
    <property type="project" value="InterPro"/>
</dbReference>
<dbReference type="EMBL" id="BBNQ01000011">
    <property type="protein sequence ID" value="GAL63371.1"/>
    <property type="molecule type" value="Genomic_DNA"/>
</dbReference>
<dbReference type="CDD" id="cd06171">
    <property type="entry name" value="Sigma70_r4"/>
    <property type="match status" value="1"/>
</dbReference>
<dbReference type="InterPro" id="IPR013249">
    <property type="entry name" value="RNA_pol_sigma70_r4_t2"/>
</dbReference>
<sequence>MDFVTEYNVEHATIDKEIDKRNKKIITQVMKELTFKQQEILYLKFTKGFSYIEISEIIGIDHNSVRKQVYRAIKKIRENPVFNVHANIIFFMLYPRLS</sequence>
<organism evidence="2 3">
    <name type="scientific">Algibacter lectus</name>
    <dbReference type="NCBI Taxonomy" id="221126"/>
    <lineage>
        <taxon>Bacteria</taxon>
        <taxon>Pseudomonadati</taxon>
        <taxon>Bacteroidota</taxon>
        <taxon>Flavobacteriia</taxon>
        <taxon>Flavobacteriales</taxon>
        <taxon>Flavobacteriaceae</taxon>
        <taxon>Algibacter</taxon>
    </lineage>
</organism>
<dbReference type="InterPro" id="IPR013324">
    <property type="entry name" value="RNA_pol_sigma_r3/r4-like"/>
</dbReference>